<keyword evidence="2" id="KW-0812">Transmembrane</keyword>
<keyword evidence="2" id="KW-0472">Membrane</keyword>
<dbReference type="SUPFAM" id="SSF50969">
    <property type="entry name" value="YVTN repeat-like/Quinoprotein amine dehydrogenase"/>
    <property type="match status" value="1"/>
</dbReference>
<protein>
    <recommendedName>
        <fullName evidence="5">WD40 repeat domain-containing protein</fullName>
    </recommendedName>
</protein>
<feature type="transmembrane region" description="Helical" evidence="2">
    <location>
        <begin position="41"/>
        <end position="62"/>
    </location>
</feature>
<organism evidence="3 4">
    <name type="scientific">Streptomyces rubiginosohelvolus</name>
    <dbReference type="NCBI Taxonomy" id="67362"/>
    <lineage>
        <taxon>Bacteria</taxon>
        <taxon>Bacillati</taxon>
        <taxon>Actinomycetota</taxon>
        <taxon>Actinomycetes</taxon>
        <taxon>Kitasatosporales</taxon>
        <taxon>Streptomycetaceae</taxon>
        <taxon>Streptomyces</taxon>
    </lineage>
</organism>
<evidence type="ECO:0000256" key="1">
    <source>
        <dbReference type="SAM" id="MobiDB-lite"/>
    </source>
</evidence>
<keyword evidence="4" id="KW-1185">Reference proteome</keyword>
<reference evidence="3 4" key="1">
    <citation type="submission" date="2024-09" db="EMBL/GenBank/DDBJ databases">
        <title>The Natural Products Discovery Center: Release of the First 8490 Sequenced Strains for Exploring Actinobacteria Biosynthetic Diversity.</title>
        <authorList>
            <person name="Kalkreuter E."/>
            <person name="Kautsar S.A."/>
            <person name="Yang D."/>
            <person name="Bader C.D."/>
            <person name="Teijaro C.N."/>
            <person name="Fluegel L."/>
            <person name="Davis C.M."/>
            <person name="Simpson J.R."/>
            <person name="Lauterbach L."/>
            <person name="Steele A.D."/>
            <person name="Gui C."/>
            <person name="Meng S."/>
            <person name="Li G."/>
            <person name="Viehrig K."/>
            <person name="Ye F."/>
            <person name="Su P."/>
            <person name="Kiefer A.F."/>
            <person name="Nichols A."/>
            <person name="Cepeda A.J."/>
            <person name="Yan W."/>
            <person name="Fan B."/>
            <person name="Jiang Y."/>
            <person name="Adhikari A."/>
            <person name="Zheng C.-J."/>
            <person name="Schuster L."/>
            <person name="Cowan T.M."/>
            <person name="Smanski M.J."/>
            <person name="Chevrette M.G."/>
            <person name="De Carvalho L.P.S."/>
            <person name="Shen B."/>
        </authorList>
    </citation>
    <scope>NUCLEOTIDE SEQUENCE [LARGE SCALE GENOMIC DNA]</scope>
    <source>
        <strain evidence="3 4">NPDC058428</strain>
    </source>
</reference>
<evidence type="ECO:0000313" key="3">
    <source>
        <dbReference type="EMBL" id="MFD4825536.1"/>
    </source>
</evidence>
<feature type="region of interest" description="Disordered" evidence="1">
    <location>
        <begin position="386"/>
        <end position="407"/>
    </location>
</feature>
<dbReference type="InterPro" id="IPR011044">
    <property type="entry name" value="Quino_amine_DH_bsu"/>
</dbReference>
<feature type="compositionally biased region" description="Basic and acidic residues" evidence="1">
    <location>
        <begin position="391"/>
        <end position="401"/>
    </location>
</feature>
<dbReference type="Gene3D" id="2.130.10.10">
    <property type="entry name" value="YVTN repeat-like/Quinoprotein amine dehydrogenase"/>
    <property type="match status" value="1"/>
</dbReference>
<evidence type="ECO:0000313" key="4">
    <source>
        <dbReference type="Proteomes" id="UP001598352"/>
    </source>
</evidence>
<comment type="caution">
    <text evidence="3">The sequence shown here is derived from an EMBL/GenBank/DDBJ whole genome shotgun (WGS) entry which is preliminary data.</text>
</comment>
<evidence type="ECO:0008006" key="5">
    <source>
        <dbReference type="Google" id="ProtNLM"/>
    </source>
</evidence>
<dbReference type="RefSeq" id="WP_382775628.1">
    <property type="nucleotide sequence ID" value="NZ_JBHXKZ010000021.1"/>
</dbReference>
<dbReference type="Proteomes" id="UP001598352">
    <property type="component" value="Unassembled WGS sequence"/>
</dbReference>
<evidence type="ECO:0000256" key="2">
    <source>
        <dbReference type="SAM" id="Phobius"/>
    </source>
</evidence>
<proteinExistence type="predicted"/>
<feature type="compositionally biased region" description="Basic and acidic residues" evidence="1">
    <location>
        <begin position="1"/>
        <end position="15"/>
    </location>
</feature>
<name>A0ABW6F897_9ACTN</name>
<feature type="region of interest" description="Disordered" evidence="1">
    <location>
        <begin position="1"/>
        <end position="24"/>
    </location>
</feature>
<dbReference type="InterPro" id="IPR015943">
    <property type="entry name" value="WD40/YVTN_repeat-like_dom_sf"/>
</dbReference>
<sequence>MNVEELVRDSLREQASDVPPPRSGFADRILAERRRRRARTLAAAAATTALVVAAAVGVPTLLDGGRGQGVHVAGGEVSDRGVWSHVDQSPPRDKIAVGDQVLAAYSTSSKVRQPNRDEIVERTYSVLNQETGRYEVDERWSFLAVAPGMRTAAVLERELPAPRIGLLDLRTGKVTRWIPLAQGVGGLFFSPDGSKLVATTYDKNPDRAYWSHKVQVNDDLEPQRVPCRTGFAVVDVATGDADWHALPAYAGGGGGYGSGENLRFNTDGTLLYEPINMDPGVIYRDFDGKKVAVPAQEAHVDLMFAPAGLSPDGKLVAGPFAGGVKTTATQVLDPRTGERVAKLRGQELLVWVDNERLIAWDIAPGGGEYENRLVLVGIGSEKTVSLSGARTPKDHSSKRWEPVFARG</sequence>
<gene>
    <name evidence="3" type="ORF">ACFWOQ_23495</name>
</gene>
<dbReference type="EMBL" id="JBHXKZ010000021">
    <property type="protein sequence ID" value="MFD4825536.1"/>
    <property type="molecule type" value="Genomic_DNA"/>
</dbReference>
<keyword evidence="2" id="KW-1133">Transmembrane helix</keyword>
<accession>A0ABW6F897</accession>